<dbReference type="EMBL" id="VSWD01000013">
    <property type="protein sequence ID" value="KAK3084208.1"/>
    <property type="molecule type" value="Genomic_DNA"/>
</dbReference>
<sequence length="86" mass="9661">MRRSNIPRVRYLNNHSGICISVPQGIQFPFHPEKAGPIKPVQRCGMEGCKQPKKYSCSKTGVPLCSLECYKRNLTLRQPTKTASVT</sequence>
<accession>A0AA88XF10</accession>
<dbReference type="Gene3D" id="3.30.60.190">
    <property type="match status" value="1"/>
</dbReference>
<dbReference type="PANTHER" id="PTHR21561">
    <property type="entry name" value="INO80 COMPLEX SUBUNIT B"/>
    <property type="match status" value="1"/>
</dbReference>
<gene>
    <name evidence="2" type="ORF">FSP39_010076</name>
</gene>
<dbReference type="Pfam" id="PF04438">
    <property type="entry name" value="zf-HIT"/>
    <property type="match status" value="1"/>
</dbReference>
<dbReference type="AlphaFoldDB" id="A0AA88XF10"/>
<dbReference type="InterPro" id="IPR007529">
    <property type="entry name" value="Znf_HIT"/>
</dbReference>
<protein>
    <recommendedName>
        <fullName evidence="1">HIT-type domain-containing protein</fullName>
    </recommendedName>
</protein>
<proteinExistence type="predicted"/>
<evidence type="ECO:0000259" key="1">
    <source>
        <dbReference type="Pfam" id="PF04438"/>
    </source>
</evidence>
<feature type="domain" description="HIT-type" evidence="1">
    <location>
        <begin position="42"/>
        <end position="71"/>
    </location>
</feature>
<dbReference type="CDD" id="cd23021">
    <property type="entry name" value="zf-HIT_IN80B"/>
    <property type="match status" value="1"/>
</dbReference>
<organism evidence="2 3">
    <name type="scientific">Pinctada imbricata</name>
    <name type="common">Atlantic pearl-oyster</name>
    <name type="synonym">Pinctada martensii</name>
    <dbReference type="NCBI Taxonomy" id="66713"/>
    <lineage>
        <taxon>Eukaryota</taxon>
        <taxon>Metazoa</taxon>
        <taxon>Spiralia</taxon>
        <taxon>Lophotrochozoa</taxon>
        <taxon>Mollusca</taxon>
        <taxon>Bivalvia</taxon>
        <taxon>Autobranchia</taxon>
        <taxon>Pteriomorphia</taxon>
        <taxon>Pterioida</taxon>
        <taxon>Pterioidea</taxon>
        <taxon>Pteriidae</taxon>
        <taxon>Pinctada</taxon>
    </lineage>
</organism>
<keyword evidence="3" id="KW-1185">Reference proteome</keyword>
<evidence type="ECO:0000313" key="2">
    <source>
        <dbReference type="EMBL" id="KAK3084208.1"/>
    </source>
</evidence>
<dbReference type="Proteomes" id="UP001186944">
    <property type="component" value="Unassembled WGS sequence"/>
</dbReference>
<dbReference type="GO" id="GO:0006338">
    <property type="term" value="P:chromatin remodeling"/>
    <property type="evidence" value="ECO:0007669"/>
    <property type="project" value="InterPro"/>
</dbReference>
<comment type="caution">
    <text evidence="2">The sequence shown here is derived from an EMBL/GenBank/DDBJ whole genome shotgun (WGS) entry which is preliminary data.</text>
</comment>
<dbReference type="PANTHER" id="PTHR21561:SF12">
    <property type="entry name" value="INO80 COMPLEX SUBUNIT B"/>
    <property type="match status" value="1"/>
</dbReference>
<reference evidence="2" key="1">
    <citation type="submission" date="2019-08" db="EMBL/GenBank/DDBJ databases">
        <title>The improved chromosome-level genome for the pearl oyster Pinctada fucata martensii using PacBio sequencing and Hi-C.</title>
        <authorList>
            <person name="Zheng Z."/>
        </authorList>
    </citation>
    <scope>NUCLEOTIDE SEQUENCE</scope>
    <source>
        <strain evidence="2">ZZ-2019</strain>
        <tissue evidence="2">Adductor muscle</tissue>
    </source>
</reference>
<dbReference type="GO" id="GO:0031011">
    <property type="term" value="C:Ino80 complex"/>
    <property type="evidence" value="ECO:0007669"/>
    <property type="project" value="InterPro"/>
</dbReference>
<name>A0AA88XF10_PINIB</name>
<dbReference type="InterPro" id="IPR029523">
    <property type="entry name" value="INO80B/Ies2"/>
</dbReference>
<evidence type="ECO:0000313" key="3">
    <source>
        <dbReference type="Proteomes" id="UP001186944"/>
    </source>
</evidence>